<dbReference type="InterPro" id="IPR011989">
    <property type="entry name" value="ARM-like"/>
</dbReference>
<dbReference type="InterPro" id="IPR040000">
    <property type="entry name" value="NOP9"/>
</dbReference>
<dbReference type="GO" id="GO:0000480">
    <property type="term" value="P:endonucleolytic cleavage in 5'-ETS of tricistronic rRNA transcript (SSU-rRNA, 5.8S rRNA, LSU-rRNA)"/>
    <property type="evidence" value="ECO:0007669"/>
    <property type="project" value="TreeGrafter"/>
</dbReference>
<dbReference type="SUPFAM" id="SSF48371">
    <property type="entry name" value="ARM repeat"/>
    <property type="match status" value="1"/>
</dbReference>
<name>A0AA35W5C0_GEOBA</name>
<dbReference type="InterPro" id="IPR001313">
    <property type="entry name" value="Pumilio_RNA-bd_rpt"/>
</dbReference>
<dbReference type="AlphaFoldDB" id="A0AA35W5C0"/>
<keyword evidence="1" id="KW-0677">Repeat</keyword>
<reference evidence="2" key="1">
    <citation type="submission" date="2023-03" db="EMBL/GenBank/DDBJ databases">
        <authorList>
            <person name="Steffen K."/>
            <person name="Cardenas P."/>
        </authorList>
    </citation>
    <scope>NUCLEOTIDE SEQUENCE</scope>
</reference>
<dbReference type="Proteomes" id="UP001174909">
    <property type="component" value="Unassembled WGS sequence"/>
</dbReference>
<evidence type="ECO:0000313" key="2">
    <source>
        <dbReference type="EMBL" id="CAI8008753.1"/>
    </source>
</evidence>
<dbReference type="GO" id="GO:0030686">
    <property type="term" value="C:90S preribosome"/>
    <property type="evidence" value="ECO:0007669"/>
    <property type="project" value="TreeGrafter"/>
</dbReference>
<dbReference type="Gene3D" id="1.25.10.10">
    <property type="entry name" value="Leucine-rich Repeat Variant"/>
    <property type="match status" value="1"/>
</dbReference>
<dbReference type="PANTHER" id="PTHR13102">
    <property type="entry name" value="NUCLEOLAR PROTEIN 9"/>
    <property type="match status" value="1"/>
</dbReference>
<protein>
    <submittedName>
        <fullName evidence="2">Nucleolar protein 9</fullName>
    </submittedName>
</protein>
<gene>
    <name evidence="2" type="ORF">GBAR_LOCUS5963</name>
</gene>
<dbReference type="GO" id="GO:0000447">
    <property type="term" value="P:endonucleolytic cleavage in ITS1 to separate SSU-rRNA from 5.8S rRNA and LSU-rRNA from tricistronic rRNA transcript (SSU-rRNA, 5.8S rRNA, LSU-rRNA)"/>
    <property type="evidence" value="ECO:0007669"/>
    <property type="project" value="TreeGrafter"/>
</dbReference>
<dbReference type="GO" id="GO:0005730">
    <property type="term" value="C:nucleolus"/>
    <property type="evidence" value="ECO:0007669"/>
    <property type="project" value="TreeGrafter"/>
</dbReference>
<comment type="caution">
    <text evidence="2">The sequence shown here is derived from an EMBL/GenBank/DDBJ whole genome shotgun (WGS) entry which is preliminary data.</text>
</comment>
<proteinExistence type="predicted"/>
<dbReference type="PANTHER" id="PTHR13102:SF0">
    <property type="entry name" value="NUCLEOLAR PROTEIN 9"/>
    <property type="match status" value="1"/>
</dbReference>
<dbReference type="InterPro" id="IPR016024">
    <property type="entry name" value="ARM-type_fold"/>
</dbReference>
<dbReference type="Pfam" id="PF22493">
    <property type="entry name" value="PUF_NOP9"/>
    <property type="match status" value="1"/>
</dbReference>
<dbReference type="GO" id="GO:0000056">
    <property type="term" value="P:ribosomal small subunit export from nucleus"/>
    <property type="evidence" value="ECO:0007669"/>
    <property type="project" value="TreeGrafter"/>
</dbReference>
<evidence type="ECO:0000256" key="1">
    <source>
        <dbReference type="ARBA" id="ARBA00022737"/>
    </source>
</evidence>
<dbReference type="GO" id="GO:0003723">
    <property type="term" value="F:RNA binding"/>
    <property type="evidence" value="ECO:0007669"/>
    <property type="project" value="InterPro"/>
</dbReference>
<accession>A0AA35W5C0</accession>
<keyword evidence="3" id="KW-1185">Reference proteome</keyword>
<sequence>MGERLGDAEKRYYGRIVDLLNDREDEEEAEGTFTHNVLQQIQADGVSRVFCDKDGSRAVERLLQVCECDASGLRDLIEPLASDFRSVAEDRCGSHSTEALLKAVGRQVNGGSSDGEYKTLETLFLQVFDNIKSSLCELLTHPYASHVVCTAVQVLSGVYVAERLTRSRYSREFRKAKLQPESQPQTGAVVERCVSVPQTFTTALNSLSRCVCKLENFPALLVDARASPVLQVLLRVLTERYLNAGPRWFRE</sequence>
<dbReference type="GO" id="GO:0000472">
    <property type="term" value="P:endonucleolytic cleavage to generate mature 5'-end of SSU-rRNA from (SSU-rRNA, 5.8S rRNA, LSU-rRNA)"/>
    <property type="evidence" value="ECO:0007669"/>
    <property type="project" value="TreeGrafter"/>
</dbReference>
<evidence type="ECO:0000313" key="3">
    <source>
        <dbReference type="Proteomes" id="UP001174909"/>
    </source>
</evidence>
<organism evidence="2 3">
    <name type="scientific">Geodia barretti</name>
    <name type="common">Barrett's horny sponge</name>
    <dbReference type="NCBI Taxonomy" id="519541"/>
    <lineage>
        <taxon>Eukaryota</taxon>
        <taxon>Metazoa</taxon>
        <taxon>Porifera</taxon>
        <taxon>Demospongiae</taxon>
        <taxon>Heteroscleromorpha</taxon>
        <taxon>Tetractinellida</taxon>
        <taxon>Astrophorina</taxon>
        <taxon>Geodiidae</taxon>
        <taxon>Geodia</taxon>
    </lineage>
</organism>
<dbReference type="EMBL" id="CASHTH010000890">
    <property type="protein sequence ID" value="CAI8008753.1"/>
    <property type="molecule type" value="Genomic_DNA"/>
</dbReference>
<dbReference type="GO" id="GO:0030688">
    <property type="term" value="C:preribosome, small subunit precursor"/>
    <property type="evidence" value="ECO:0007669"/>
    <property type="project" value="TreeGrafter"/>
</dbReference>